<dbReference type="PANTHER" id="PTHR12126:SF11">
    <property type="entry name" value="NADH DEHYDROGENASE [UBIQUINONE] 1 ALPHA SUBCOMPLEX SUBUNIT 9, MITOCHONDRIAL"/>
    <property type="match status" value="1"/>
</dbReference>
<accession>A0A4Q9Q5H6</accession>
<reference evidence="2 3" key="1">
    <citation type="submission" date="2019-01" db="EMBL/GenBank/DDBJ databases">
        <title>Draft genome sequences of three monokaryotic isolates of the white-rot basidiomycete fungus Dichomitus squalens.</title>
        <authorList>
            <consortium name="DOE Joint Genome Institute"/>
            <person name="Lopez S.C."/>
            <person name="Andreopoulos B."/>
            <person name="Pangilinan J."/>
            <person name="Lipzen A."/>
            <person name="Riley R."/>
            <person name="Ahrendt S."/>
            <person name="Ng V."/>
            <person name="Barry K."/>
            <person name="Daum C."/>
            <person name="Grigoriev I.V."/>
            <person name="Hilden K.S."/>
            <person name="Makela M.R."/>
            <person name="de Vries R.P."/>
        </authorList>
    </citation>
    <scope>NUCLEOTIDE SEQUENCE [LARGE SCALE GENOMIC DNA]</scope>
    <source>
        <strain evidence="2 3">CBS 464.89</strain>
    </source>
</reference>
<dbReference type="GO" id="GO:0044877">
    <property type="term" value="F:protein-containing complex binding"/>
    <property type="evidence" value="ECO:0007669"/>
    <property type="project" value="TreeGrafter"/>
</dbReference>
<evidence type="ECO:0000313" key="2">
    <source>
        <dbReference type="EMBL" id="TBU61864.1"/>
    </source>
</evidence>
<dbReference type="EMBL" id="ML145096">
    <property type="protein sequence ID" value="TBU61864.1"/>
    <property type="molecule type" value="Genomic_DNA"/>
</dbReference>
<dbReference type="AlphaFoldDB" id="A0A4Q9Q5H6"/>
<dbReference type="STRING" id="114155.A0A4Q9Q5H6"/>
<name>A0A4Q9Q5H6_9APHY</name>
<dbReference type="GO" id="GO:0005739">
    <property type="term" value="C:mitochondrion"/>
    <property type="evidence" value="ECO:0007669"/>
    <property type="project" value="TreeGrafter"/>
</dbReference>
<keyword evidence="3" id="KW-1185">Reference proteome</keyword>
<proteinExistence type="predicted"/>
<dbReference type="InterPro" id="IPR016040">
    <property type="entry name" value="NAD(P)-bd_dom"/>
</dbReference>
<dbReference type="Gene3D" id="3.40.50.720">
    <property type="entry name" value="NAD(P)-binding Rossmann-like Domain"/>
    <property type="match status" value="1"/>
</dbReference>
<evidence type="ECO:0000259" key="1">
    <source>
        <dbReference type="Pfam" id="PF13460"/>
    </source>
</evidence>
<dbReference type="Pfam" id="PF13460">
    <property type="entry name" value="NAD_binding_10"/>
    <property type="match status" value="1"/>
</dbReference>
<gene>
    <name evidence="2" type="ORF">BD310DRAFT_1036877</name>
</gene>
<dbReference type="Proteomes" id="UP000292082">
    <property type="component" value="Unassembled WGS sequence"/>
</dbReference>
<protein>
    <submittedName>
        <fullName evidence="2">NADH dehydrogenase</fullName>
    </submittedName>
</protein>
<dbReference type="InterPro" id="IPR051207">
    <property type="entry name" value="ComplexI_NDUFA9_subunit"/>
</dbReference>
<dbReference type="CDD" id="cd05271">
    <property type="entry name" value="NDUFA9_like_SDR_a"/>
    <property type="match status" value="1"/>
</dbReference>
<feature type="domain" description="NAD(P)-binding" evidence="1">
    <location>
        <begin position="54"/>
        <end position="198"/>
    </location>
</feature>
<organism evidence="2 3">
    <name type="scientific">Dichomitus squalens</name>
    <dbReference type="NCBI Taxonomy" id="114155"/>
    <lineage>
        <taxon>Eukaryota</taxon>
        <taxon>Fungi</taxon>
        <taxon>Dikarya</taxon>
        <taxon>Basidiomycota</taxon>
        <taxon>Agaricomycotina</taxon>
        <taxon>Agaricomycetes</taxon>
        <taxon>Polyporales</taxon>
        <taxon>Polyporaceae</taxon>
        <taxon>Dichomitus</taxon>
    </lineage>
</organism>
<dbReference type="SUPFAM" id="SSF51735">
    <property type="entry name" value="NAD(P)-binding Rossmann-fold domains"/>
    <property type="match status" value="1"/>
</dbReference>
<dbReference type="PANTHER" id="PTHR12126">
    <property type="entry name" value="NADH-UBIQUINONE OXIDOREDUCTASE 39 KDA SUBUNIT-RELATED"/>
    <property type="match status" value="1"/>
</dbReference>
<evidence type="ECO:0000313" key="3">
    <source>
        <dbReference type="Proteomes" id="UP000292082"/>
    </source>
</evidence>
<dbReference type="InterPro" id="IPR036291">
    <property type="entry name" value="NAD(P)-bd_dom_sf"/>
</dbReference>
<sequence length="367" mass="40966">MLAVSSKCVRASRALAAQKRALHDLTTLPSGKTTIQYGPPGRSASSGHTATVFGATSFLGRYLVAKLAKVGTHVVIPYRDEDEKRHLRVTGDLGQITSLEWDLRRPDQIEECLRHSDIVYNLVGREYETKNFTYDDVHAKGAEAIASIAYQNGVDRFVHVSHLNASHDSPSAFYRSKAKGEELVKEAYPNATIVRPATMFGYEDRLLNNMAIWPIWWKLNHMQTKVRPAHVLDVAQALANTLPMAALPGTFSLPGPSTLTYEYLLTLVSTITYNPPSRAPVVPKSVALALSKLAQNVWWPMLSPDEVVRRYIDDVDVPGDWDVFGVIPDEIEEHAITYLRRFRSADNFSRPVVFPASRETSSYDLQA</sequence>